<evidence type="ECO:0000259" key="2">
    <source>
        <dbReference type="SMART" id="SM00065"/>
    </source>
</evidence>
<dbReference type="GO" id="GO:0005829">
    <property type="term" value="C:cytosol"/>
    <property type="evidence" value="ECO:0007669"/>
    <property type="project" value="TreeGrafter"/>
</dbReference>
<reference evidence="3" key="1">
    <citation type="submission" date="2011-05" db="EMBL/GenBank/DDBJ databases">
        <title>Complete sequence of Thermoanaerobacterium xylanolyticum LX-11.</title>
        <authorList>
            <consortium name="US DOE Joint Genome Institute"/>
            <person name="Lucas S."/>
            <person name="Han J."/>
            <person name="Lapidus A."/>
            <person name="Cheng J.-F."/>
            <person name="Goodwin L."/>
            <person name="Pitluck S."/>
            <person name="Peters L."/>
            <person name="Mikhailova N."/>
            <person name="Lu M."/>
            <person name="Han C."/>
            <person name="Tapia R."/>
            <person name="Land M."/>
            <person name="Hauser L."/>
            <person name="Kyrpides N."/>
            <person name="Ivanova N."/>
            <person name="Pagani I."/>
            <person name="Hemme C."/>
            <person name="Woyke T."/>
        </authorList>
    </citation>
    <scope>NUCLEOTIDE SEQUENCE</scope>
    <source>
        <strain evidence="3">LX-11</strain>
    </source>
</reference>
<dbReference type="RefSeq" id="WP_013787623.1">
    <property type="nucleotide sequence ID" value="NC_015555.1"/>
</dbReference>
<dbReference type="eggNOG" id="COG1956">
    <property type="taxonomic scope" value="Bacteria"/>
</dbReference>
<evidence type="ECO:0000313" key="3">
    <source>
        <dbReference type="EMBL" id="AEF16876.1"/>
    </source>
</evidence>
<dbReference type="SMART" id="SM00065">
    <property type="entry name" value="GAF"/>
    <property type="match status" value="1"/>
</dbReference>
<dbReference type="Gene3D" id="3.30.450.40">
    <property type="match status" value="1"/>
</dbReference>
<sequence>MEKKELFKRLLSMIEKSSSEIDDLNYFYHEVVKILDSNLPYYNWTGFYFMEDGMLKLGPYIGRPTEHVKINVGQGICGRAVTENATIVVDDVTKEDNYLACSIETKSEIVVPIRIGDEIIGEIDIDSDEKAAFDDDDRAFLEAVAEIVSKKIKNDHIISKKTEKGETT</sequence>
<name>F6BJ44_THEXL</name>
<dbReference type="InterPro" id="IPR029016">
    <property type="entry name" value="GAF-like_dom_sf"/>
</dbReference>
<dbReference type="GO" id="GO:0033745">
    <property type="term" value="F:L-methionine-(R)-S-oxide reductase activity"/>
    <property type="evidence" value="ECO:0007669"/>
    <property type="project" value="TreeGrafter"/>
</dbReference>
<accession>F6BJ44</accession>
<dbReference type="STRING" id="858215.Thexy_0835"/>
<comment type="similarity">
    <text evidence="1">Belongs to the free Met sulfoxide reductase family.</text>
</comment>
<dbReference type="EMBL" id="CP002739">
    <property type="protein sequence ID" value="AEF16876.1"/>
    <property type="molecule type" value="Genomic_DNA"/>
</dbReference>
<dbReference type="InterPro" id="IPR051330">
    <property type="entry name" value="Phosphatase_reg/MetRdx"/>
</dbReference>
<dbReference type="AlphaFoldDB" id="F6BJ44"/>
<feature type="domain" description="GAF" evidence="2">
    <location>
        <begin position="23"/>
        <end position="162"/>
    </location>
</feature>
<dbReference type="SUPFAM" id="SSF55781">
    <property type="entry name" value="GAF domain-like"/>
    <property type="match status" value="1"/>
</dbReference>
<keyword evidence="4" id="KW-1185">Reference proteome</keyword>
<dbReference type="Proteomes" id="UP000007239">
    <property type="component" value="Chromosome"/>
</dbReference>
<organism evidence="3 4">
    <name type="scientific">Thermoanaerobacterium xylanolyticum (strain ATCC 49914 / DSM 7097 / LX-11)</name>
    <dbReference type="NCBI Taxonomy" id="858215"/>
    <lineage>
        <taxon>Bacteria</taxon>
        <taxon>Bacillati</taxon>
        <taxon>Bacillota</taxon>
        <taxon>Clostridia</taxon>
        <taxon>Thermoanaerobacterales</taxon>
        <taxon>Thermoanaerobacteraceae</taxon>
        <taxon>Thermoanaerobacterium</taxon>
    </lineage>
</organism>
<dbReference type="PANTHER" id="PTHR21021:SF15">
    <property type="entry name" value="FREE METHIONINE-R-SULFOXIDE REDUCTASE"/>
    <property type="match status" value="1"/>
</dbReference>
<evidence type="ECO:0000313" key="4">
    <source>
        <dbReference type="Proteomes" id="UP000007239"/>
    </source>
</evidence>
<dbReference type="KEGG" id="txy:Thexy_0835"/>
<evidence type="ECO:0000256" key="1">
    <source>
        <dbReference type="ARBA" id="ARBA00038454"/>
    </source>
</evidence>
<dbReference type="PANTHER" id="PTHR21021">
    <property type="entry name" value="GAF/PUTATIVE CYTOSKELETAL PROTEIN"/>
    <property type="match status" value="1"/>
</dbReference>
<dbReference type="InterPro" id="IPR003018">
    <property type="entry name" value="GAF"/>
</dbReference>
<protein>
    <submittedName>
        <fullName evidence="3">Putative GAF sensor protein</fullName>
    </submittedName>
</protein>
<dbReference type="HOGENOM" id="CLU_077738_2_2_9"/>
<gene>
    <name evidence="3" type="ordered locus">Thexy_0835</name>
</gene>
<proteinExistence type="inferred from homology"/>
<dbReference type="Pfam" id="PF01590">
    <property type="entry name" value="GAF"/>
    <property type="match status" value="1"/>
</dbReference>